<evidence type="ECO:0000313" key="5">
    <source>
        <dbReference type="Proteomes" id="UP000664167"/>
    </source>
</evidence>
<dbReference type="PANTHER" id="PTHR32305">
    <property type="match status" value="1"/>
</dbReference>
<dbReference type="Pfam" id="PF25023">
    <property type="entry name" value="TEN_YD-shell"/>
    <property type="match status" value="1"/>
</dbReference>
<dbReference type="EMBL" id="JAFLRJ010000416">
    <property type="protein sequence ID" value="MBO0516581.1"/>
    <property type="molecule type" value="Genomic_DNA"/>
</dbReference>
<feature type="region of interest" description="Disordered" evidence="2">
    <location>
        <begin position="345"/>
        <end position="382"/>
    </location>
</feature>
<reference evidence="4" key="1">
    <citation type="submission" date="2021-03" db="EMBL/GenBank/DDBJ databases">
        <title>Streptomyces poriferae sp. nov., a novel marine sponge-derived Actinobacteria species with anti-MRSA activity.</title>
        <authorList>
            <person name="Sandoval-Powers M."/>
            <person name="Kralova S."/>
            <person name="Nguyen G.-S."/>
            <person name="Fawwal D."/>
            <person name="Degnes K."/>
            <person name="Klinkenberg G."/>
            <person name="Sletta H."/>
            <person name="Wentzel A."/>
            <person name="Liles M.R."/>
        </authorList>
    </citation>
    <scope>NUCLEOTIDE SEQUENCE</scope>
    <source>
        <strain evidence="4">DSM 41794</strain>
    </source>
</reference>
<evidence type="ECO:0000313" key="4">
    <source>
        <dbReference type="EMBL" id="MBO0516581.1"/>
    </source>
</evidence>
<feature type="compositionally biased region" description="Basic and acidic residues" evidence="2">
    <location>
        <begin position="372"/>
        <end position="382"/>
    </location>
</feature>
<dbReference type="AlphaFoldDB" id="A0A939FE94"/>
<evidence type="ECO:0000256" key="2">
    <source>
        <dbReference type="SAM" id="MobiDB-lite"/>
    </source>
</evidence>
<dbReference type="NCBIfam" id="TIGR03696">
    <property type="entry name" value="Rhs_assc_core"/>
    <property type="match status" value="1"/>
</dbReference>
<gene>
    <name evidence="4" type="ORF">J0695_33135</name>
</gene>
<evidence type="ECO:0000256" key="1">
    <source>
        <dbReference type="ARBA" id="ARBA00022737"/>
    </source>
</evidence>
<dbReference type="Gene3D" id="2.180.10.10">
    <property type="entry name" value="RHS repeat-associated core"/>
    <property type="match status" value="1"/>
</dbReference>
<feature type="non-terminal residue" evidence="4">
    <location>
        <position position="382"/>
    </location>
</feature>
<dbReference type="Proteomes" id="UP000664167">
    <property type="component" value="Unassembled WGS sequence"/>
</dbReference>
<protein>
    <submittedName>
        <fullName evidence="4">RHS repeat-associated core domain-containing protein</fullName>
    </submittedName>
</protein>
<evidence type="ECO:0000259" key="3">
    <source>
        <dbReference type="Pfam" id="PF25023"/>
    </source>
</evidence>
<feature type="domain" description="Teneurin-like YD-shell" evidence="3">
    <location>
        <begin position="96"/>
        <end position="273"/>
    </location>
</feature>
<proteinExistence type="predicted"/>
<dbReference type="InterPro" id="IPR056823">
    <property type="entry name" value="TEN-like_YD-shell"/>
</dbReference>
<keyword evidence="5" id="KW-1185">Reference proteome</keyword>
<accession>A0A939FE94</accession>
<comment type="caution">
    <text evidence="4">The sequence shown here is derived from an EMBL/GenBank/DDBJ whole genome shotgun (WGS) entry which is preliminary data.</text>
</comment>
<keyword evidence="1" id="KW-0677">Repeat</keyword>
<name>A0A939FE94_9ACTN</name>
<dbReference type="PANTHER" id="PTHR32305:SF17">
    <property type="entry name" value="TRNA NUCLEASE WAPA"/>
    <property type="match status" value="1"/>
</dbReference>
<dbReference type="InterPro" id="IPR022385">
    <property type="entry name" value="Rhs_assc_core"/>
</dbReference>
<dbReference type="InterPro" id="IPR050708">
    <property type="entry name" value="T6SS_VgrG/RHS"/>
</dbReference>
<sequence length="382" mass="40841">MTDKSGTRDTQCFTYDGHRHLTEAWTPTSGDCTTARSSNTLGGPAPYWNSYTYKVGGLRDTQTAHAASADTTTNYSYPPVNATGTGQPHTLTSTTNQVLTWNSEGKLATLTEGTSTTGYLYDASSNLLTRTSPTETVLYLGGQELHYDPVAKKFSAQRYFAAGDGTALGTNTGLSWVIDDHHGTASMIVDAATQKATRRYTKPFGEDRGSAPAPWSDDRGFLGKPADASTGLTHIGAREYAPETGRFLSTDPVLAPSDHESLNGYAYANNTPVTTESWKEVSNGDGRGPFYPVGRIVAPGGRRIFACRSVICHGALSVFCALFDISNPHWRCLGVTRDVFGGESRHNGKGVTARPARTRFPLRPPTPSGCTGHDRAGRAAGA</sequence>
<organism evidence="4 5">
    <name type="scientific">Streptomyces beijiangensis</name>
    <dbReference type="NCBI Taxonomy" id="163361"/>
    <lineage>
        <taxon>Bacteria</taxon>
        <taxon>Bacillati</taxon>
        <taxon>Actinomycetota</taxon>
        <taxon>Actinomycetes</taxon>
        <taxon>Kitasatosporales</taxon>
        <taxon>Streptomycetaceae</taxon>
        <taxon>Streptomyces</taxon>
    </lineage>
</organism>